<feature type="chain" id="PRO_5008136017" evidence="1">
    <location>
        <begin position="20"/>
        <end position="218"/>
    </location>
</feature>
<dbReference type="AlphaFoldDB" id="A0A182SPJ9"/>
<dbReference type="VEuPathDB" id="VectorBase:AMAM010867"/>
<reference evidence="2" key="2">
    <citation type="submission" date="2020-05" db="UniProtKB">
        <authorList>
            <consortium name="EnsemblMetazoa"/>
        </authorList>
    </citation>
    <scope>IDENTIFICATION</scope>
    <source>
        <strain evidence="2">maculatus3</strain>
    </source>
</reference>
<dbReference type="Proteomes" id="UP000075901">
    <property type="component" value="Unassembled WGS sequence"/>
</dbReference>
<evidence type="ECO:0000256" key="1">
    <source>
        <dbReference type="SAM" id="SignalP"/>
    </source>
</evidence>
<protein>
    <submittedName>
        <fullName evidence="2">Uncharacterized protein</fullName>
    </submittedName>
</protein>
<keyword evidence="1" id="KW-0732">Signal</keyword>
<reference evidence="3" key="1">
    <citation type="submission" date="2013-09" db="EMBL/GenBank/DDBJ databases">
        <title>The Genome Sequence of Anopheles maculatus species B.</title>
        <authorList>
            <consortium name="The Broad Institute Genomics Platform"/>
            <person name="Neafsey D.E."/>
            <person name="Besansky N."/>
            <person name="Howell P."/>
            <person name="Walton C."/>
            <person name="Young S.K."/>
            <person name="Zeng Q."/>
            <person name="Gargeya S."/>
            <person name="Fitzgerald M."/>
            <person name="Haas B."/>
            <person name="Abouelleil A."/>
            <person name="Allen A.W."/>
            <person name="Alvarado L."/>
            <person name="Arachchi H.M."/>
            <person name="Berlin A.M."/>
            <person name="Chapman S.B."/>
            <person name="Gainer-Dewar J."/>
            <person name="Goldberg J."/>
            <person name="Griggs A."/>
            <person name="Gujja S."/>
            <person name="Hansen M."/>
            <person name="Howarth C."/>
            <person name="Imamovic A."/>
            <person name="Ireland A."/>
            <person name="Larimer J."/>
            <person name="McCowan C."/>
            <person name="Murphy C."/>
            <person name="Pearson M."/>
            <person name="Poon T.W."/>
            <person name="Priest M."/>
            <person name="Roberts A."/>
            <person name="Saif S."/>
            <person name="Shea T."/>
            <person name="Sisk P."/>
            <person name="Sykes S."/>
            <person name="Wortman J."/>
            <person name="Nusbaum C."/>
            <person name="Birren B."/>
        </authorList>
    </citation>
    <scope>NUCLEOTIDE SEQUENCE [LARGE SCALE GENOMIC DNA]</scope>
    <source>
        <strain evidence="3">maculatus3</strain>
    </source>
</reference>
<organism evidence="2 3">
    <name type="scientific">Anopheles maculatus</name>
    <dbReference type="NCBI Taxonomy" id="74869"/>
    <lineage>
        <taxon>Eukaryota</taxon>
        <taxon>Metazoa</taxon>
        <taxon>Ecdysozoa</taxon>
        <taxon>Arthropoda</taxon>
        <taxon>Hexapoda</taxon>
        <taxon>Insecta</taxon>
        <taxon>Pterygota</taxon>
        <taxon>Neoptera</taxon>
        <taxon>Endopterygota</taxon>
        <taxon>Diptera</taxon>
        <taxon>Nematocera</taxon>
        <taxon>Culicoidea</taxon>
        <taxon>Culicidae</taxon>
        <taxon>Anophelinae</taxon>
        <taxon>Anopheles</taxon>
        <taxon>Anopheles maculatus group</taxon>
    </lineage>
</organism>
<sequence>MFRELLFVVIVMDLGALHSQTTLCNPLSSNSTSLFQYRPFEFCSKVAEIRSPLIDYMKITVPQLSSSCMISCVKRTQRAVLIEVVNCSSDEEFIPGLFFERMNFAVCLSDAEIILHGYDSSYWIEFTFTPDVDCLRTRMQTMCTRIFNYSMKYAQKQLMNGVRVGELSINLDKHIWRVLARNRACHISIGTPVPLLLYGCIIACALHTHFVRYERLLL</sequence>
<name>A0A182SPJ9_9DIPT</name>
<proteinExistence type="predicted"/>
<evidence type="ECO:0000313" key="2">
    <source>
        <dbReference type="EnsemblMetazoa" id="AMAM010867-PA"/>
    </source>
</evidence>
<evidence type="ECO:0000313" key="3">
    <source>
        <dbReference type="Proteomes" id="UP000075901"/>
    </source>
</evidence>
<feature type="signal peptide" evidence="1">
    <location>
        <begin position="1"/>
        <end position="19"/>
    </location>
</feature>
<dbReference type="EnsemblMetazoa" id="AMAM010867-RA">
    <property type="protein sequence ID" value="AMAM010867-PA"/>
    <property type="gene ID" value="AMAM010867"/>
</dbReference>
<accession>A0A182SPJ9</accession>
<keyword evidence="3" id="KW-1185">Reference proteome</keyword>